<name>A0AAD8VFI4_LOLMU</name>
<gene>
    <name evidence="2" type="ORF">QYE76_028147</name>
</gene>
<feature type="domain" description="Myb/SANT-like" evidence="1">
    <location>
        <begin position="3"/>
        <end position="92"/>
    </location>
</feature>
<accession>A0AAD8VFI4</accession>
<evidence type="ECO:0000313" key="2">
    <source>
        <dbReference type="EMBL" id="KAK1604474.1"/>
    </source>
</evidence>
<organism evidence="2 3">
    <name type="scientific">Lolium multiflorum</name>
    <name type="common">Italian ryegrass</name>
    <name type="synonym">Lolium perenne subsp. multiflorum</name>
    <dbReference type="NCBI Taxonomy" id="4521"/>
    <lineage>
        <taxon>Eukaryota</taxon>
        <taxon>Viridiplantae</taxon>
        <taxon>Streptophyta</taxon>
        <taxon>Embryophyta</taxon>
        <taxon>Tracheophyta</taxon>
        <taxon>Spermatophyta</taxon>
        <taxon>Magnoliopsida</taxon>
        <taxon>Liliopsida</taxon>
        <taxon>Poales</taxon>
        <taxon>Poaceae</taxon>
        <taxon>BOP clade</taxon>
        <taxon>Pooideae</taxon>
        <taxon>Poodae</taxon>
        <taxon>Poeae</taxon>
        <taxon>Poeae Chloroplast Group 2 (Poeae type)</taxon>
        <taxon>Loliodinae</taxon>
        <taxon>Loliinae</taxon>
        <taxon>Lolium</taxon>
    </lineage>
</organism>
<evidence type="ECO:0000313" key="3">
    <source>
        <dbReference type="Proteomes" id="UP001231189"/>
    </source>
</evidence>
<keyword evidence="3" id="KW-1185">Reference proteome</keyword>
<dbReference type="PANTHER" id="PTHR46929">
    <property type="entry name" value="EXPRESSED PROTEIN"/>
    <property type="match status" value="1"/>
</dbReference>
<dbReference type="Pfam" id="PF12776">
    <property type="entry name" value="Myb_DNA-bind_3"/>
    <property type="match status" value="1"/>
</dbReference>
<dbReference type="Proteomes" id="UP001231189">
    <property type="component" value="Unassembled WGS sequence"/>
</dbReference>
<sequence length="169" mass="20024">MVWNPELSEFVLNQLVQLVRNGVCFNVGFKEQQMKKVDADVLSFVGIHVTTLQLYNHIRNWRTKWTVIMKMKTDGNLDWSEDGCCFDAADEDTADDYIQRNPRHRQYVGTSITNYAQMKTISTLRFVSRAQLFQPKLLVRAIDFIADNEEQYAEYRKLQPPERRRWLRT</sequence>
<protein>
    <recommendedName>
        <fullName evidence="1">Myb/SANT-like domain-containing protein</fullName>
    </recommendedName>
</protein>
<dbReference type="InterPro" id="IPR024752">
    <property type="entry name" value="Myb/SANT-like_dom"/>
</dbReference>
<evidence type="ECO:0000259" key="1">
    <source>
        <dbReference type="Pfam" id="PF12776"/>
    </source>
</evidence>
<reference evidence="2" key="1">
    <citation type="submission" date="2023-07" db="EMBL/GenBank/DDBJ databases">
        <title>A chromosome-level genome assembly of Lolium multiflorum.</title>
        <authorList>
            <person name="Chen Y."/>
            <person name="Copetti D."/>
            <person name="Kolliker R."/>
            <person name="Studer B."/>
        </authorList>
    </citation>
    <scope>NUCLEOTIDE SEQUENCE</scope>
    <source>
        <strain evidence="2">02402/16</strain>
        <tissue evidence="2">Leaf</tissue>
    </source>
</reference>
<dbReference type="AlphaFoldDB" id="A0AAD8VFI4"/>
<dbReference type="PANTHER" id="PTHR46929:SF3">
    <property type="entry name" value="MYB_SANT-LIKE DOMAIN-CONTAINING PROTEIN"/>
    <property type="match status" value="1"/>
</dbReference>
<comment type="caution">
    <text evidence="2">The sequence shown here is derived from an EMBL/GenBank/DDBJ whole genome shotgun (WGS) entry which is preliminary data.</text>
</comment>
<proteinExistence type="predicted"/>
<dbReference type="EMBL" id="JAUUTY010000007">
    <property type="protein sequence ID" value="KAK1604474.1"/>
    <property type="molecule type" value="Genomic_DNA"/>
</dbReference>